<dbReference type="PANTHER" id="PTHR23050">
    <property type="entry name" value="CALCIUM BINDING PROTEIN"/>
    <property type="match status" value="1"/>
</dbReference>
<dbReference type="InterPro" id="IPR011992">
    <property type="entry name" value="EF-hand-dom_pair"/>
</dbReference>
<dbReference type="AlphaFoldDB" id="A0ABD2L3E7"/>
<feature type="domain" description="EF-hand" evidence="4">
    <location>
        <begin position="338"/>
        <end position="372"/>
    </location>
</feature>
<dbReference type="Proteomes" id="UP001620626">
    <property type="component" value="Unassembled WGS sequence"/>
</dbReference>
<evidence type="ECO:0000256" key="3">
    <source>
        <dbReference type="SAM" id="MobiDB-lite"/>
    </source>
</evidence>
<dbReference type="EMBL" id="JBICBT010000557">
    <property type="protein sequence ID" value="KAL3109727.1"/>
    <property type="molecule type" value="Genomic_DNA"/>
</dbReference>
<reference evidence="5 6" key="1">
    <citation type="submission" date="2024-10" db="EMBL/GenBank/DDBJ databases">
        <authorList>
            <person name="Kim D."/>
        </authorList>
    </citation>
    <scope>NUCLEOTIDE SEQUENCE [LARGE SCALE GENOMIC DNA]</scope>
    <source>
        <strain evidence="5">BH-2024</strain>
    </source>
</reference>
<feature type="compositionally biased region" description="Polar residues" evidence="3">
    <location>
        <begin position="180"/>
        <end position="191"/>
    </location>
</feature>
<dbReference type="CDD" id="cd00051">
    <property type="entry name" value="EFh"/>
    <property type="match status" value="1"/>
</dbReference>
<organism evidence="5 6">
    <name type="scientific">Heterodera trifolii</name>
    <dbReference type="NCBI Taxonomy" id="157864"/>
    <lineage>
        <taxon>Eukaryota</taxon>
        <taxon>Metazoa</taxon>
        <taxon>Ecdysozoa</taxon>
        <taxon>Nematoda</taxon>
        <taxon>Chromadorea</taxon>
        <taxon>Rhabditida</taxon>
        <taxon>Tylenchina</taxon>
        <taxon>Tylenchomorpha</taxon>
        <taxon>Tylenchoidea</taxon>
        <taxon>Heteroderidae</taxon>
        <taxon>Heteroderinae</taxon>
        <taxon>Heterodera</taxon>
    </lineage>
</organism>
<evidence type="ECO:0000313" key="5">
    <source>
        <dbReference type="EMBL" id="KAL3109727.1"/>
    </source>
</evidence>
<keyword evidence="2" id="KW-0106">Calcium</keyword>
<sequence>MEASSRGASSSSSSILHVYVIAVIKQHTKNTGLHTRIAQRIWRRDNSSGSGSGGASGSGDGSGRERFPPQPHQRKSNNNNNNANSNDNNNSNDVAGGRSGSGGKTSAVAATAAMAHGGDHNNGTDNDRRKAQDKRKRSAHSTSAGGNCLTRRGHSAWRFIASKSVIPLSRVLPPPPPPTHQCSRDTQQTNPHLDPHPPDAPVEPVIAFGVCVRSVGVFKSALPPTGAASTTATVSSPIGTVIASPHHRTPLAGSENCLLIASTSVHQQSGGTLAESTTIPATAKMHRQYTGSSAGDDDLTVEEIQEFATAFRMFDKDGNGTMSIKELGVAMRTLGLNPTEDELLNMVNEYDVDGNGIDFFEFCKMMKEMNKETDQELIRLAFRVFDKDGNGYITAQEFRHFMTTMGEKFSEEEVDEIIKEFDKDGDEQIDYEEFVNAVAPIVNDGAKEDAPWVQEASSTALPTVNGNGTKKQ</sequence>
<evidence type="ECO:0000313" key="6">
    <source>
        <dbReference type="Proteomes" id="UP001620626"/>
    </source>
</evidence>
<feature type="region of interest" description="Disordered" evidence="3">
    <location>
        <begin position="35"/>
        <end position="150"/>
    </location>
</feature>
<accession>A0ABD2L3E7</accession>
<dbReference type="CDD" id="cd15898">
    <property type="entry name" value="EFh_PI-PLC"/>
    <property type="match status" value="1"/>
</dbReference>
<dbReference type="PROSITE" id="PS50222">
    <property type="entry name" value="EF_HAND_2"/>
    <property type="match status" value="4"/>
</dbReference>
<evidence type="ECO:0000256" key="1">
    <source>
        <dbReference type="ARBA" id="ARBA00022737"/>
    </source>
</evidence>
<evidence type="ECO:0000256" key="2">
    <source>
        <dbReference type="ARBA" id="ARBA00022837"/>
    </source>
</evidence>
<feature type="region of interest" description="Disordered" evidence="3">
    <location>
        <begin position="448"/>
        <end position="472"/>
    </location>
</feature>
<evidence type="ECO:0000259" key="4">
    <source>
        <dbReference type="PROSITE" id="PS50222"/>
    </source>
</evidence>
<feature type="region of interest" description="Disordered" evidence="3">
    <location>
        <begin position="168"/>
        <end position="200"/>
    </location>
</feature>
<feature type="compositionally biased region" description="Polar residues" evidence="3">
    <location>
        <begin position="455"/>
        <end position="472"/>
    </location>
</feature>
<comment type="caution">
    <text evidence="5">The sequence shown here is derived from an EMBL/GenBank/DDBJ whole genome shotgun (WGS) entry which is preliminary data.</text>
</comment>
<dbReference type="Pfam" id="PF13499">
    <property type="entry name" value="EF-hand_7"/>
    <property type="match status" value="2"/>
</dbReference>
<keyword evidence="1" id="KW-0677">Repeat</keyword>
<dbReference type="InterPro" id="IPR018247">
    <property type="entry name" value="EF_Hand_1_Ca_BS"/>
</dbReference>
<feature type="domain" description="EF-hand" evidence="4">
    <location>
        <begin position="409"/>
        <end position="444"/>
    </location>
</feature>
<dbReference type="InterPro" id="IPR050145">
    <property type="entry name" value="Centrin_CML-like"/>
</dbReference>
<dbReference type="Gene3D" id="1.10.238.10">
    <property type="entry name" value="EF-hand"/>
    <property type="match status" value="2"/>
</dbReference>
<dbReference type="SUPFAM" id="SSF47473">
    <property type="entry name" value="EF-hand"/>
    <property type="match status" value="1"/>
</dbReference>
<feature type="compositionally biased region" description="Gly residues" evidence="3">
    <location>
        <begin position="50"/>
        <end position="61"/>
    </location>
</feature>
<feature type="compositionally biased region" description="Low complexity" evidence="3">
    <location>
        <begin position="76"/>
        <end position="93"/>
    </location>
</feature>
<gene>
    <name evidence="5" type="ORF">niasHT_013865</name>
</gene>
<keyword evidence="6" id="KW-1185">Reference proteome</keyword>
<feature type="compositionally biased region" description="Low complexity" evidence="3">
    <location>
        <begin position="104"/>
        <end position="116"/>
    </location>
</feature>
<proteinExistence type="predicted"/>
<dbReference type="PROSITE" id="PS00018">
    <property type="entry name" value="EF_HAND_1"/>
    <property type="match status" value="2"/>
</dbReference>
<dbReference type="FunFam" id="1.10.238.10:FF:000001">
    <property type="entry name" value="Calmodulin 1"/>
    <property type="match status" value="1"/>
</dbReference>
<feature type="domain" description="EF-hand" evidence="4">
    <location>
        <begin position="302"/>
        <end position="337"/>
    </location>
</feature>
<name>A0ABD2L3E7_9BILA</name>
<protein>
    <recommendedName>
        <fullName evidence="4">EF-hand domain-containing protein</fullName>
    </recommendedName>
</protein>
<dbReference type="SMART" id="SM00054">
    <property type="entry name" value="EFh"/>
    <property type="match status" value="4"/>
</dbReference>
<feature type="domain" description="EF-hand" evidence="4">
    <location>
        <begin position="373"/>
        <end position="408"/>
    </location>
</feature>
<dbReference type="InterPro" id="IPR002048">
    <property type="entry name" value="EF_hand_dom"/>
</dbReference>